<name>A0AAN7PJG2_9COLE</name>
<dbReference type="Gene3D" id="1.10.238.20">
    <property type="entry name" value="Pheromone/general odorant binding protein domain"/>
    <property type="match status" value="2"/>
</dbReference>
<gene>
    <name evidence="2" type="ORF">RN001_000022</name>
</gene>
<evidence type="ECO:0000313" key="2">
    <source>
        <dbReference type="EMBL" id="KAK4883751.1"/>
    </source>
</evidence>
<organism evidence="2 3">
    <name type="scientific">Aquatica leii</name>
    <dbReference type="NCBI Taxonomy" id="1421715"/>
    <lineage>
        <taxon>Eukaryota</taxon>
        <taxon>Metazoa</taxon>
        <taxon>Ecdysozoa</taxon>
        <taxon>Arthropoda</taxon>
        <taxon>Hexapoda</taxon>
        <taxon>Insecta</taxon>
        <taxon>Pterygota</taxon>
        <taxon>Neoptera</taxon>
        <taxon>Endopterygota</taxon>
        <taxon>Coleoptera</taxon>
        <taxon>Polyphaga</taxon>
        <taxon>Elateriformia</taxon>
        <taxon>Elateroidea</taxon>
        <taxon>Lampyridae</taxon>
        <taxon>Luciolinae</taxon>
        <taxon>Aquatica</taxon>
    </lineage>
</organism>
<comment type="caution">
    <text evidence="2">The sequence shown here is derived from an EMBL/GenBank/DDBJ whole genome shotgun (WGS) entry which is preliminary data.</text>
</comment>
<feature type="signal peptide" evidence="1">
    <location>
        <begin position="1"/>
        <end position="19"/>
    </location>
</feature>
<keyword evidence="1" id="KW-0732">Signal</keyword>
<dbReference type="EMBL" id="JARPUR010000001">
    <property type="protein sequence ID" value="KAK4883751.1"/>
    <property type="molecule type" value="Genomic_DNA"/>
</dbReference>
<evidence type="ECO:0000313" key="3">
    <source>
        <dbReference type="Proteomes" id="UP001353858"/>
    </source>
</evidence>
<dbReference type="InterPro" id="IPR036728">
    <property type="entry name" value="PBP_GOBP_sf"/>
</dbReference>
<dbReference type="GO" id="GO:0005549">
    <property type="term" value="F:odorant binding"/>
    <property type="evidence" value="ECO:0007669"/>
    <property type="project" value="InterPro"/>
</dbReference>
<dbReference type="SUPFAM" id="SSF47565">
    <property type="entry name" value="Insect pheromone/odorant-binding proteins"/>
    <property type="match status" value="2"/>
</dbReference>
<dbReference type="AlphaFoldDB" id="A0AAN7PJG2"/>
<dbReference type="Proteomes" id="UP001353858">
    <property type="component" value="Unassembled WGS sequence"/>
</dbReference>
<accession>A0AAN7PJG2</accession>
<dbReference type="Pfam" id="PF01395">
    <property type="entry name" value="PBP_GOBP"/>
    <property type="match status" value="1"/>
</dbReference>
<dbReference type="InterPro" id="IPR006170">
    <property type="entry name" value="PBP/GOBP"/>
</dbReference>
<protein>
    <submittedName>
        <fullName evidence="2">Uncharacterized protein</fullName>
    </submittedName>
</protein>
<evidence type="ECO:0000256" key="1">
    <source>
        <dbReference type="SAM" id="SignalP"/>
    </source>
</evidence>
<keyword evidence="3" id="KW-1185">Reference proteome</keyword>
<reference evidence="3" key="1">
    <citation type="submission" date="2023-01" db="EMBL/GenBank/DDBJ databases">
        <title>Key to firefly adult light organ development and bioluminescence: homeobox transcription factors regulate luciferase expression and transportation to peroxisome.</title>
        <authorList>
            <person name="Fu X."/>
        </authorList>
    </citation>
    <scope>NUCLEOTIDE SEQUENCE [LARGE SCALE GENOMIC DNA]</scope>
</reference>
<proteinExistence type="predicted"/>
<sequence>MYSYTFYCALFLCCAQVFSLEIPDTLFDKEALECLEKLKLEKSFIQESVDEKLRVHKDDKNMYAFLECVAKAKTVVQEDGTLNNARVHDQIMNVLIPLLNKSGDKHEMATKVFSVEIPDNLFDKDSLECLKNLKLEKSFIEKSIDEKFHVHTDNKNMNAYLECVGKAKNVVQEDGTLNHARVHDLILHVLIPLSNKSGDKHDMATKVTDECIHTIGDTYGEQMANLHNCGVDGLAKH</sequence>
<feature type="chain" id="PRO_5042871160" evidence="1">
    <location>
        <begin position="20"/>
        <end position="237"/>
    </location>
</feature>